<dbReference type="GO" id="GO:0046872">
    <property type="term" value="F:metal ion binding"/>
    <property type="evidence" value="ECO:0007669"/>
    <property type="project" value="UniProtKB-KW"/>
</dbReference>
<dbReference type="EC" id="3.5.1.108" evidence="4 12"/>
<dbReference type="Proteomes" id="UP000192599">
    <property type="component" value="Unassembled WGS sequence"/>
</dbReference>
<accession>A0A1V9VDL8</accession>
<keyword evidence="10 12" id="KW-0443">Lipid metabolism</keyword>
<evidence type="ECO:0000256" key="6">
    <source>
        <dbReference type="ARBA" id="ARBA00022556"/>
    </source>
</evidence>
<dbReference type="InterPro" id="IPR004463">
    <property type="entry name" value="UDP-acyl_GlcNac_deAcase"/>
</dbReference>
<organism evidence="13 14">
    <name type="scientific">Aliarcobacter cryaerophilus</name>
    <dbReference type="NCBI Taxonomy" id="28198"/>
    <lineage>
        <taxon>Bacteria</taxon>
        <taxon>Pseudomonadati</taxon>
        <taxon>Campylobacterota</taxon>
        <taxon>Epsilonproteobacteria</taxon>
        <taxon>Campylobacterales</taxon>
        <taxon>Arcobacteraceae</taxon>
        <taxon>Aliarcobacter</taxon>
    </lineage>
</organism>
<dbReference type="Gene3D" id="3.30.1700.10">
    <property type="entry name" value="lpxc deacetylase, domain 2"/>
    <property type="match status" value="1"/>
</dbReference>
<dbReference type="InterPro" id="IPR020568">
    <property type="entry name" value="Ribosomal_Su5_D2-typ_SF"/>
</dbReference>
<dbReference type="GO" id="GO:0009245">
    <property type="term" value="P:lipid A biosynthetic process"/>
    <property type="evidence" value="ECO:0007669"/>
    <property type="project" value="UniProtKB-UniRule"/>
</dbReference>
<keyword evidence="5 12" id="KW-0444">Lipid biosynthesis</keyword>
<keyword evidence="8 12" id="KW-0378">Hydrolase</keyword>
<keyword evidence="6 12" id="KW-0441">Lipid A biosynthesis</keyword>
<comment type="pathway">
    <text evidence="3 12">Glycolipid biosynthesis; lipid IV(A) biosynthesis; lipid IV(A) from (3R)-3-hydroxytetradecanoyl-[acyl-carrier-protein] and UDP-N-acetyl-alpha-D-glucosamine: step 2/6.</text>
</comment>
<dbReference type="UniPathway" id="UPA00359">
    <property type="reaction ID" value="UER00478"/>
</dbReference>
<evidence type="ECO:0000313" key="14">
    <source>
        <dbReference type="Proteomes" id="UP000192599"/>
    </source>
</evidence>
<dbReference type="EMBL" id="LNTC01000007">
    <property type="protein sequence ID" value="OQR42166.1"/>
    <property type="molecule type" value="Genomic_DNA"/>
</dbReference>
<dbReference type="PANTHER" id="PTHR33694:SF1">
    <property type="entry name" value="UDP-3-O-ACYL-N-ACETYLGLUCOSAMINE DEACETYLASE 1, MITOCHONDRIAL-RELATED"/>
    <property type="match status" value="1"/>
</dbReference>
<name>A0A1V9VDL8_9BACT</name>
<evidence type="ECO:0000256" key="4">
    <source>
        <dbReference type="ARBA" id="ARBA00012745"/>
    </source>
</evidence>
<comment type="caution">
    <text evidence="13">The sequence shown here is derived from an EMBL/GenBank/DDBJ whole genome shotgun (WGS) entry which is preliminary data.</text>
</comment>
<evidence type="ECO:0000256" key="12">
    <source>
        <dbReference type="HAMAP-Rule" id="MF_00388"/>
    </source>
</evidence>
<dbReference type="HAMAP" id="MF_00388">
    <property type="entry name" value="LpxC"/>
    <property type="match status" value="1"/>
</dbReference>
<evidence type="ECO:0000256" key="3">
    <source>
        <dbReference type="ARBA" id="ARBA00005002"/>
    </source>
</evidence>
<proteinExistence type="inferred from homology"/>
<comment type="similarity">
    <text evidence="12">Belongs to the LpxC family.</text>
</comment>
<evidence type="ECO:0000256" key="8">
    <source>
        <dbReference type="ARBA" id="ARBA00022801"/>
    </source>
</evidence>
<evidence type="ECO:0000256" key="1">
    <source>
        <dbReference type="ARBA" id="ARBA00001947"/>
    </source>
</evidence>
<comment type="function">
    <text evidence="2 12">Catalyzes the hydrolysis of UDP-3-O-myristoyl-N-acetylglucosamine to form UDP-3-O-myristoylglucosamine and acetate, the committed step in lipid A biosynthesis.</text>
</comment>
<feature type="binding site" evidence="12">
    <location>
        <position position="233"/>
    </location>
    <ligand>
        <name>Zn(2+)</name>
        <dbReference type="ChEBI" id="CHEBI:29105"/>
    </ligand>
</feature>
<evidence type="ECO:0000256" key="7">
    <source>
        <dbReference type="ARBA" id="ARBA00022723"/>
    </source>
</evidence>
<dbReference type="GO" id="GO:0103117">
    <property type="term" value="F:UDP-3-O-acyl-N-acetylglucosamine deacetylase activity"/>
    <property type="evidence" value="ECO:0007669"/>
    <property type="project" value="UniProtKB-UniRule"/>
</dbReference>
<comment type="catalytic activity">
    <reaction evidence="11 12">
        <text>a UDP-3-O-[(3R)-3-hydroxyacyl]-N-acetyl-alpha-D-glucosamine + H2O = a UDP-3-O-[(3R)-3-hydroxyacyl]-alpha-D-glucosamine + acetate</text>
        <dbReference type="Rhea" id="RHEA:67816"/>
        <dbReference type="ChEBI" id="CHEBI:15377"/>
        <dbReference type="ChEBI" id="CHEBI:30089"/>
        <dbReference type="ChEBI" id="CHEBI:137740"/>
        <dbReference type="ChEBI" id="CHEBI:173225"/>
        <dbReference type="EC" id="3.5.1.108"/>
    </reaction>
</comment>
<sequence>MKQRTIKSDIEIVGIGLHKGVPVRMRLEPLPSNSGIVIYRSDAAVTIPLKKEYVVDTKMATVLGKDGVVVSTIEHLLSAIYAYGIDNLRVVLDNDEIPILDGSASGYCMLIEEAGIQEQEESKKAIKIKKEVVVTTEDGKRVSLKPSNRIVYDFEIKFNHPAIGQQKFHFDYSIEEYKESIAKARTFGFLHEVQYLRSIGLALGGSMENAIVLDETKILNPEGLRYEDEFVRHKILDAIGDMALLEYTMIGEYEAVAGSHHLNHLLTKKLYEDKENYEIIDLEEASSEAEVFELAFAKQLSAE</sequence>
<protein>
    <recommendedName>
        <fullName evidence="4 12">UDP-3-O-acyl-N-acetylglucosamine deacetylase</fullName>
        <shortName evidence="12">UDP-3-O-acyl-GlcNAc deacetylase</shortName>
        <ecNumber evidence="4 12">3.5.1.108</ecNumber>
    </recommendedName>
    <alternativeName>
        <fullName evidence="12">UDP-3-O-[R-3-hydroxymyristoyl]-N-acetylglucosamine deacetylase</fullName>
    </alternativeName>
</protein>
<dbReference type="Gene3D" id="3.30.230.20">
    <property type="entry name" value="lpxc deacetylase, domain 1"/>
    <property type="match status" value="1"/>
</dbReference>
<dbReference type="NCBIfam" id="TIGR00325">
    <property type="entry name" value="lpxC"/>
    <property type="match status" value="1"/>
</dbReference>
<feature type="binding site" evidence="12">
    <location>
        <position position="237"/>
    </location>
    <ligand>
        <name>Zn(2+)</name>
        <dbReference type="ChEBI" id="CHEBI:29105"/>
    </ligand>
</feature>
<dbReference type="InterPro" id="IPR015870">
    <property type="entry name" value="UDP-acyl_N-AcGlcN_deAcase_N"/>
</dbReference>
<evidence type="ECO:0000256" key="10">
    <source>
        <dbReference type="ARBA" id="ARBA00023098"/>
    </source>
</evidence>
<keyword evidence="9 12" id="KW-0862">Zinc</keyword>
<keyword evidence="7 12" id="KW-0479">Metal-binding</keyword>
<dbReference type="InterPro" id="IPR011334">
    <property type="entry name" value="UDP-acyl_GlcNac_deAcase_C"/>
</dbReference>
<dbReference type="RefSeq" id="WP_066347820.1">
    <property type="nucleotide sequence ID" value="NZ_CP026655.1"/>
</dbReference>
<dbReference type="SUPFAM" id="SSF54211">
    <property type="entry name" value="Ribosomal protein S5 domain 2-like"/>
    <property type="match status" value="2"/>
</dbReference>
<feature type="active site" description="Proton donor" evidence="12">
    <location>
        <position position="260"/>
    </location>
</feature>
<evidence type="ECO:0000256" key="11">
    <source>
        <dbReference type="ARBA" id="ARBA00024535"/>
    </source>
</evidence>
<dbReference type="Pfam" id="PF03331">
    <property type="entry name" value="LpxC"/>
    <property type="match status" value="1"/>
</dbReference>
<comment type="cofactor">
    <cofactor evidence="1 12">
        <name>Zn(2+)</name>
        <dbReference type="ChEBI" id="CHEBI:29105"/>
    </cofactor>
</comment>
<evidence type="ECO:0000256" key="2">
    <source>
        <dbReference type="ARBA" id="ARBA00002923"/>
    </source>
</evidence>
<feature type="binding site" evidence="12">
    <location>
        <position position="75"/>
    </location>
    <ligand>
        <name>Zn(2+)</name>
        <dbReference type="ChEBI" id="CHEBI:29105"/>
    </ligand>
</feature>
<evidence type="ECO:0000313" key="13">
    <source>
        <dbReference type="EMBL" id="OQR42166.1"/>
    </source>
</evidence>
<evidence type="ECO:0000256" key="5">
    <source>
        <dbReference type="ARBA" id="ARBA00022516"/>
    </source>
</evidence>
<gene>
    <name evidence="12" type="primary">lpxC</name>
    <name evidence="13" type="ORF">AS859_01285</name>
</gene>
<reference evidence="13 14" key="1">
    <citation type="submission" date="2017-04" db="EMBL/GenBank/DDBJ databases">
        <title>Accumulation and expression of multiple antibiotic resistance genes in Arcobacter cryaerophilus that thrives in sewage.</title>
        <authorList>
            <person name="Millar J.A."/>
            <person name="Raghavan R."/>
        </authorList>
    </citation>
    <scope>NUCLEOTIDE SEQUENCE [LARGE SCALE GENOMIC DNA]</scope>
    <source>
        <strain evidence="13 14">AZT-1</strain>
    </source>
</reference>
<dbReference type="PANTHER" id="PTHR33694">
    <property type="entry name" value="UDP-3-O-ACYL-N-ACETYLGLUCOSAMINE DEACETYLASE 1, MITOCHONDRIAL-RELATED"/>
    <property type="match status" value="1"/>
</dbReference>
<dbReference type="AlphaFoldDB" id="A0A1V9VDL8"/>
<dbReference type="GO" id="GO:0016020">
    <property type="term" value="C:membrane"/>
    <property type="evidence" value="ECO:0007669"/>
    <property type="project" value="GOC"/>
</dbReference>
<evidence type="ECO:0000256" key="9">
    <source>
        <dbReference type="ARBA" id="ARBA00022833"/>
    </source>
</evidence>